<dbReference type="GO" id="GO:0022857">
    <property type="term" value="F:transmembrane transporter activity"/>
    <property type="evidence" value="ECO:0007669"/>
    <property type="project" value="InterPro"/>
</dbReference>
<feature type="transmembrane region" description="Helical" evidence="7">
    <location>
        <begin position="69"/>
        <end position="88"/>
    </location>
</feature>
<comment type="similarity">
    <text evidence="2">Belongs to the major facilitator superfamily.</text>
</comment>
<dbReference type="GO" id="GO:0005886">
    <property type="term" value="C:plasma membrane"/>
    <property type="evidence" value="ECO:0007669"/>
    <property type="project" value="UniProtKB-SubCell"/>
</dbReference>
<keyword evidence="6 7" id="KW-0472">Membrane</keyword>
<dbReference type="AlphaFoldDB" id="A0A172TGH6"/>
<dbReference type="KEGG" id="pswu:SY83_06935"/>
<evidence type="ECO:0000313" key="9">
    <source>
        <dbReference type="EMBL" id="ANE46062.1"/>
    </source>
</evidence>
<feature type="transmembrane region" description="Helical" evidence="7">
    <location>
        <begin position="208"/>
        <end position="231"/>
    </location>
</feature>
<proteinExistence type="inferred from homology"/>
<dbReference type="STRING" id="1178515.SY83_06935"/>
<evidence type="ECO:0000256" key="3">
    <source>
        <dbReference type="ARBA" id="ARBA00022448"/>
    </source>
</evidence>
<feature type="transmembrane region" description="Helical" evidence="7">
    <location>
        <begin position="132"/>
        <end position="151"/>
    </location>
</feature>
<dbReference type="InterPro" id="IPR051788">
    <property type="entry name" value="MFS_Transporter"/>
</dbReference>
<evidence type="ECO:0000259" key="8">
    <source>
        <dbReference type="PROSITE" id="PS50850"/>
    </source>
</evidence>
<dbReference type="InterPro" id="IPR011701">
    <property type="entry name" value="MFS"/>
</dbReference>
<keyword evidence="10" id="KW-1185">Reference proteome</keyword>
<dbReference type="SUPFAM" id="SSF103473">
    <property type="entry name" value="MFS general substrate transporter"/>
    <property type="match status" value="1"/>
</dbReference>
<dbReference type="PROSITE" id="PS50850">
    <property type="entry name" value="MFS"/>
    <property type="match status" value="1"/>
</dbReference>
<protein>
    <recommendedName>
        <fullName evidence="8">Major facilitator superfamily (MFS) profile domain-containing protein</fullName>
    </recommendedName>
</protein>
<dbReference type="EMBL" id="CP011388">
    <property type="protein sequence ID" value="ANE46062.1"/>
    <property type="molecule type" value="Genomic_DNA"/>
</dbReference>
<reference evidence="9 10" key="1">
    <citation type="submission" date="2015-01" db="EMBL/GenBank/DDBJ databases">
        <title>Paenibacillus swuensis/DY6/whole genome sequencing.</title>
        <authorList>
            <person name="Kim M.K."/>
            <person name="Srinivasan S."/>
            <person name="Lee J.-J."/>
        </authorList>
    </citation>
    <scope>NUCLEOTIDE SEQUENCE [LARGE SCALE GENOMIC DNA]</scope>
    <source>
        <strain evidence="9 10">DY6</strain>
    </source>
</reference>
<dbReference type="Pfam" id="PF07690">
    <property type="entry name" value="MFS_1"/>
    <property type="match status" value="2"/>
</dbReference>
<name>A0A172TGH6_9BACL</name>
<organism evidence="9 10">
    <name type="scientific">Paenibacillus swuensis</name>
    <dbReference type="NCBI Taxonomy" id="1178515"/>
    <lineage>
        <taxon>Bacteria</taxon>
        <taxon>Bacillati</taxon>
        <taxon>Bacillota</taxon>
        <taxon>Bacilli</taxon>
        <taxon>Bacillales</taxon>
        <taxon>Paenibacillaceae</taxon>
        <taxon>Paenibacillus</taxon>
    </lineage>
</organism>
<dbReference type="InterPro" id="IPR036259">
    <property type="entry name" value="MFS_trans_sf"/>
</dbReference>
<accession>A0A172TGH6</accession>
<dbReference type="PANTHER" id="PTHR23514:SF3">
    <property type="entry name" value="BYPASS OF STOP CODON PROTEIN 6"/>
    <property type="match status" value="1"/>
</dbReference>
<evidence type="ECO:0000256" key="5">
    <source>
        <dbReference type="ARBA" id="ARBA00022989"/>
    </source>
</evidence>
<evidence type="ECO:0000256" key="1">
    <source>
        <dbReference type="ARBA" id="ARBA00004651"/>
    </source>
</evidence>
<dbReference type="Proteomes" id="UP000076927">
    <property type="component" value="Chromosome"/>
</dbReference>
<feature type="transmembrane region" description="Helical" evidence="7">
    <location>
        <begin position="276"/>
        <end position="294"/>
    </location>
</feature>
<feature type="transmembrane region" description="Helical" evidence="7">
    <location>
        <begin position="243"/>
        <end position="264"/>
    </location>
</feature>
<evidence type="ECO:0000256" key="4">
    <source>
        <dbReference type="ARBA" id="ARBA00022692"/>
    </source>
</evidence>
<dbReference type="InterPro" id="IPR020846">
    <property type="entry name" value="MFS_dom"/>
</dbReference>
<feature type="transmembrane region" description="Helical" evidence="7">
    <location>
        <begin position="42"/>
        <end position="62"/>
    </location>
</feature>
<sequence length="396" mass="42254">MKKFIWAGCLAYLLIGLAHVIVGSVLEDLLHHYGKVYSDGGVLIFLQFSGFLLGVLSGPWWSRRLGRRGTIILALACLSAAQVLYSFLPDWSLLLVAAPFAGYGFGMVEAIIGAIVIEFAKSGAVAMTRLEVFFGLGAMLMPAVASILIGLDLWRLSFPLIAGISVLCLLLFSFMSFGQTDALLAKPMLGGEELTENQPSSYGGSKKWVLFILAAFFLLYVGIEMSFVNFLPSILIDKLNVSTATGAAAVSFFWASMSVGRLFAGSVAERSGYARYLGVSSFGAVAVFILFYLADGFTVSFFMILLMGLLMSGIFAIGLIFANQVLPGNTERTTSLLIASGGIGGAILPLFTGYAMDRFTSGVSVVVLASLMGLMALLLVAAVKASTRRTLSVEKF</sequence>
<gene>
    <name evidence="9" type="ORF">SY83_06935</name>
</gene>
<feature type="transmembrane region" description="Helical" evidence="7">
    <location>
        <begin position="362"/>
        <end position="383"/>
    </location>
</feature>
<feature type="domain" description="Major facilitator superfamily (MFS) profile" evidence="8">
    <location>
        <begin position="4"/>
        <end position="388"/>
    </location>
</feature>
<dbReference type="PANTHER" id="PTHR23514">
    <property type="entry name" value="BYPASS OF STOP CODON PROTEIN 6"/>
    <property type="match status" value="1"/>
</dbReference>
<evidence type="ECO:0000256" key="7">
    <source>
        <dbReference type="SAM" id="Phobius"/>
    </source>
</evidence>
<evidence type="ECO:0000256" key="2">
    <source>
        <dbReference type="ARBA" id="ARBA00008335"/>
    </source>
</evidence>
<dbReference type="PATRIC" id="fig|1178515.4.peg.1380"/>
<feature type="transmembrane region" description="Helical" evidence="7">
    <location>
        <begin position="334"/>
        <end position="356"/>
    </location>
</feature>
<comment type="subcellular location">
    <subcellularLocation>
        <location evidence="1">Cell membrane</location>
        <topology evidence="1">Multi-pass membrane protein</topology>
    </subcellularLocation>
</comment>
<keyword evidence="4 7" id="KW-0812">Transmembrane</keyword>
<feature type="transmembrane region" description="Helical" evidence="7">
    <location>
        <begin position="157"/>
        <end position="178"/>
    </location>
</feature>
<feature type="transmembrane region" description="Helical" evidence="7">
    <location>
        <begin position="100"/>
        <end position="120"/>
    </location>
</feature>
<evidence type="ECO:0000256" key="6">
    <source>
        <dbReference type="ARBA" id="ARBA00023136"/>
    </source>
</evidence>
<keyword evidence="5 7" id="KW-1133">Transmembrane helix</keyword>
<dbReference type="Gene3D" id="1.20.1250.20">
    <property type="entry name" value="MFS general substrate transporter like domains"/>
    <property type="match status" value="2"/>
</dbReference>
<evidence type="ECO:0000313" key="10">
    <source>
        <dbReference type="Proteomes" id="UP000076927"/>
    </source>
</evidence>
<feature type="transmembrane region" description="Helical" evidence="7">
    <location>
        <begin position="300"/>
        <end position="322"/>
    </location>
</feature>
<keyword evidence="3" id="KW-0813">Transport</keyword>